<dbReference type="eggNOG" id="ENOG502SDF3">
    <property type="taxonomic scope" value="Eukaryota"/>
</dbReference>
<dbReference type="OrthoDB" id="1929840at2759"/>
<dbReference type="PANTHER" id="PTHR33624">
    <property type="entry name" value="SIGMA FACTOR BINDING PROTEIN 1, CHLOROPLASTIC"/>
    <property type="match status" value="1"/>
</dbReference>
<name>A0A059B5P7_EUCGR</name>
<dbReference type="EMBL" id="KK198760">
    <property type="protein sequence ID" value="KCW61542.1"/>
    <property type="molecule type" value="Genomic_DNA"/>
</dbReference>
<dbReference type="InParanoid" id="A0A059B5P7"/>
<evidence type="ECO:0000313" key="3">
    <source>
        <dbReference type="EMBL" id="KCW61542.1"/>
    </source>
</evidence>
<proteinExistence type="predicted"/>
<organism evidence="3">
    <name type="scientific">Eucalyptus grandis</name>
    <name type="common">Flooded gum</name>
    <dbReference type="NCBI Taxonomy" id="71139"/>
    <lineage>
        <taxon>Eukaryota</taxon>
        <taxon>Viridiplantae</taxon>
        <taxon>Streptophyta</taxon>
        <taxon>Embryophyta</taxon>
        <taxon>Tracheophyta</taxon>
        <taxon>Spermatophyta</taxon>
        <taxon>Magnoliopsida</taxon>
        <taxon>eudicotyledons</taxon>
        <taxon>Gunneridae</taxon>
        <taxon>Pentapetalae</taxon>
        <taxon>rosids</taxon>
        <taxon>malvids</taxon>
        <taxon>Myrtales</taxon>
        <taxon>Myrtaceae</taxon>
        <taxon>Myrtoideae</taxon>
        <taxon>Eucalypteae</taxon>
        <taxon>Eucalyptus</taxon>
    </lineage>
</organism>
<sequence length="120" mass="13296">MGKLNFHQIAKSQKPTIMARKKPLKIRYISSPVMVKASNASEFRAIVQELTGKDSDAGGFSEYSKDGSRSLGQSNLQSQKNGEQDYVSYSVPFNGLLDEGLSWKECSEGLLGYYSQCLFV</sequence>
<evidence type="ECO:0000256" key="1">
    <source>
        <dbReference type="SAM" id="MobiDB-lite"/>
    </source>
</evidence>
<dbReference type="Gramene" id="KCW61542">
    <property type="protein sequence ID" value="KCW61542"/>
    <property type="gene ID" value="EUGRSUZ_H04261"/>
</dbReference>
<dbReference type="AlphaFoldDB" id="A0A059B5P7"/>
<feature type="compositionally biased region" description="Polar residues" evidence="1">
    <location>
        <begin position="70"/>
        <end position="81"/>
    </location>
</feature>
<reference evidence="3" key="1">
    <citation type="submission" date="2013-07" db="EMBL/GenBank/DDBJ databases">
        <title>The genome of Eucalyptus grandis.</title>
        <authorList>
            <person name="Schmutz J."/>
            <person name="Hayes R."/>
            <person name="Myburg A."/>
            <person name="Tuskan G."/>
            <person name="Grattapaglia D."/>
            <person name="Rokhsar D.S."/>
        </authorList>
    </citation>
    <scope>NUCLEOTIDE SEQUENCE</scope>
    <source>
        <tissue evidence="3">Leaf extractions</tissue>
    </source>
</reference>
<accession>A0A059B5P7</accession>
<feature type="domain" description="VQ" evidence="2">
    <location>
        <begin position="29"/>
        <end position="56"/>
    </location>
</feature>
<dbReference type="Pfam" id="PF05678">
    <property type="entry name" value="VQ"/>
    <property type="match status" value="1"/>
</dbReference>
<dbReference type="InterPro" id="IPR008889">
    <property type="entry name" value="VQ"/>
</dbReference>
<dbReference type="InterPro" id="IPR039335">
    <property type="entry name" value="SIB1/2"/>
</dbReference>
<dbReference type="FunCoup" id="A0A059B5P7">
    <property type="interactions" value="283"/>
</dbReference>
<evidence type="ECO:0000259" key="2">
    <source>
        <dbReference type="Pfam" id="PF05678"/>
    </source>
</evidence>
<protein>
    <recommendedName>
        <fullName evidence="2">VQ domain-containing protein</fullName>
    </recommendedName>
</protein>
<dbReference type="PANTHER" id="PTHR33624:SF2">
    <property type="entry name" value="SIGMA FACTOR BINDING PROTEIN 1, CHLOROPLASTIC"/>
    <property type="match status" value="1"/>
</dbReference>
<feature type="region of interest" description="Disordered" evidence="1">
    <location>
        <begin position="54"/>
        <end position="82"/>
    </location>
</feature>
<dbReference type="KEGG" id="egr:104417606"/>
<gene>
    <name evidence="3" type="ORF">EUGRSUZ_H04261</name>
</gene>